<dbReference type="Pfam" id="PF00001">
    <property type="entry name" value="7tm_1"/>
    <property type="match status" value="1"/>
</dbReference>
<feature type="transmembrane region" description="Helical" evidence="9">
    <location>
        <begin position="294"/>
        <end position="316"/>
    </location>
</feature>
<feature type="compositionally biased region" description="Polar residues" evidence="8">
    <location>
        <begin position="462"/>
        <end position="489"/>
    </location>
</feature>
<feature type="domain" description="G-protein coupled receptors family 1 profile" evidence="10">
    <location>
        <begin position="74"/>
        <end position="355"/>
    </location>
</feature>
<evidence type="ECO:0000256" key="3">
    <source>
        <dbReference type="ARBA" id="ARBA00022989"/>
    </source>
</evidence>
<keyword evidence="2 9" id="KW-0812">Transmembrane</keyword>
<comment type="subcellular location">
    <subcellularLocation>
        <location evidence="1">Membrane</location>
        <topology evidence="1">Multi-pass membrane protein</topology>
    </subcellularLocation>
</comment>
<protein>
    <recommendedName>
        <fullName evidence="10">G-protein coupled receptors family 1 profile domain-containing protein</fullName>
    </recommendedName>
</protein>
<keyword evidence="4" id="KW-0297">G-protein coupled receptor</keyword>
<evidence type="ECO:0000259" key="10">
    <source>
        <dbReference type="PROSITE" id="PS50262"/>
    </source>
</evidence>
<feature type="transmembrane region" description="Helical" evidence="9">
    <location>
        <begin position="241"/>
        <end position="260"/>
    </location>
</feature>
<evidence type="ECO:0000256" key="5">
    <source>
        <dbReference type="ARBA" id="ARBA00023136"/>
    </source>
</evidence>
<evidence type="ECO:0000256" key="2">
    <source>
        <dbReference type="ARBA" id="ARBA00022692"/>
    </source>
</evidence>
<feature type="transmembrane region" description="Helical" evidence="9">
    <location>
        <begin position="336"/>
        <end position="357"/>
    </location>
</feature>
<evidence type="ECO:0000256" key="4">
    <source>
        <dbReference type="ARBA" id="ARBA00023040"/>
    </source>
</evidence>
<dbReference type="EnsemblMetazoa" id="XM_038210529.1">
    <property type="protein sequence ID" value="XP_038066457.1"/>
    <property type="gene ID" value="LOC119736514"/>
</dbReference>
<dbReference type="GO" id="GO:0004930">
    <property type="term" value="F:G protein-coupled receptor activity"/>
    <property type="evidence" value="ECO:0007669"/>
    <property type="project" value="UniProtKB-KW"/>
</dbReference>
<dbReference type="SUPFAM" id="SSF81321">
    <property type="entry name" value="Family A G protein-coupled receptor-like"/>
    <property type="match status" value="1"/>
</dbReference>
<sequence>MDDHESPSSSSWFQSTWFQSTENESLFQGMCTPFNTVILNLTDVEFVDSVLFTRLQFLSVFVLIPIITILAVITNGSYLYVVAKVKSMQTVTNVYLCNLAVADTLFLLSTCAVYIGFYYSSGGLYGNAPLAGYFECIGGHFPRIFYVQSMALMVTVTLDRYYAVCQPLKHHRTFTKSRTIKITVTAWTFGVLFQGKSIPGRIYRDIFCVTWPDLPRYSELPPFTSVCYGIFSWEVDVLVNYLSDVLLFVFVMSANCFMYFKIIKALKNRPAQRDSQQGLSDSADRTRRRVTRMLLANTLVFFILTAPNYIHSLLLMIELFVKLPLILEDPAANNTIIIITNILAAINSMINPIIYNATNSRYRQAYREAFLPCCQTNDRQNADLKNNHRRNADRQNSDPKNNHRQTADRQNSDRQPNAVRETSDVQITNPQATDSTTDRQTNDCQTNEGQASDRQTNDRQTNDLQTNDRQTTDSQTRALPTNDLQTNDGKASDRQTNNRQTNDRQTNDLQTNDSLTNDRQTNNRQTNDRQTNDRQANDSLANDRQTNDGQTNDGQANDRQANDRQTNDSQTNDSQTTHE</sequence>
<feature type="compositionally biased region" description="Polar residues" evidence="8">
    <location>
        <begin position="537"/>
        <end position="559"/>
    </location>
</feature>
<dbReference type="OrthoDB" id="5987909at2759"/>
<dbReference type="GO" id="GO:0005886">
    <property type="term" value="C:plasma membrane"/>
    <property type="evidence" value="ECO:0007669"/>
    <property type="project" value="TreeGrafter"/>
</dbReference>
<evidence type="ECO:0000256" key="7">
    <source>
        <dbReference type="ARBA" id="ARBA00023224"/>
    </source>
</evidence>
<dbReference type="CDD" id="cd00637">
    <property type="entry name" value="7tm_classA_rhodopsin-like"/>
    <property type="match status" value="1"/>
</dbReference>
<dbReference type="GeneID" id="119736514"/>
<name>A0A914ARQ5_PATMI</name>
<feature type="compositionally biased region" description="Polar residues" evidence="8">
    <location>
        <begin position="567"/>
        <end position="579"/>
    </location>
</feature>
<keyword evidence="6" id="KW-0675">Receptor</keyword>
<feature type="compositionally biased region" description="Polar residues" evidence="8">
    <location>
        <begin position="442"/>
        <end position="454"/>
    </location>
</feature>
<dbReference type="PANTHER" id="PTHR24243">
    <property type="entry name" value="G-PROTEIN COUPLED RECEPTOR"/>
    <property type="match status" value="1"/>
</dbReference>
<evidence type="ECO:0000256" key="1">
    <source>
        <dbReference type="ARBA" id="ARBA00004141"/>
    </source>
</evidence>
<dbReference type="InterPro" id="IPR000276">
    <property type="entry name" value="GPCR_Rhodpsn"/>
</dbReference>
<dbReference type="AlphaFoldDB" id="A0A914ARQ5"/>
<feature type="compositionally biased region" description="Basic and acidic residues" evidence="8">
    <location>
        <begin position="526"/>
        <end position="536"/>
    </location>
</feature>
<dbReference type="RefSeq" id="XP_038066457.1">
    <property type="nucleotide sequence ID" value="XM_038210529.1"/>
</dbReference>
<keyword evidence="12" id="KW-1185">Reference proteome</keyword>
<evidence type="ECO:0000256" key="9">
    <source>
        <dbReference type="SAM" id="Phobius"/>
    </source>
</evidence>
<dbReference type="PROSITE" id="PS50262">
    <property type="entry name" value="G_PROTEIN_RECEP_F1_2"/>
    <property type="match status" value="1"/>
</dbReference>
<feature type="region of interest" description="Disordered" evidence="8">
    <location>
        <begin position="380"/>
        <end position="579"/>
    </location>
</feature>
<proteinExistence type="predicted"/>
<evidence type="ECO:0000256" key="6">
    <source>
        <dbReference type="ARBA" id="ARBA00023170"/>
    </source>
</evidence>
<keyword evidence="3 9" id="KW-1133">Transmembrane helix</keyword>
<dbReference type="PRINTS" id="PR00237">
    <property type="entry name" value="GPCRRHODOPSN"/>
</dbReference>
<evidence type="ECO:0000313" key="11">
    <source>
        <dbReference type="EnsemblMetazoa" id="XP_038066457.1"/>
    </source>
</evidence>
<feature type="transmembrane region" description="Helical" evidence="9">
    <location>
        <begin position="95"/>
        <end position="119"/>
    </location>
</feature>
<keyword evidence="7" id="KW-0807">Transducer</keyword>
<dbReference type="Gene3D" id="1.20.1070.10">
    <property type="entry name" value="Rhodopsin 7-helix transmembrane proteins"/>
    <property type="match status" value="1"/>
</dbReference>
<keyword evidence="5 9" id="KW-0472">Membrane</keyword>
<evidence type="ECO:0000313" key="12">
    <source>
        <dbReference type="Proteomes" id="UP000887568"/>
    </source>
</evidence>
<feature type="compositionally biased region" description="Polar residues" evidence="8">
    <location>
        <begin position="424"/>
        <end position="435"/>
    </location>
</feature>
<organism evidence="11 12">
    <name type="scientific">Patiria miniata</name>
    <name type="common">Bat star</name>
    <name type="synonym">Asterina miniata</name>
    <dbReference type="NCBI Taxonomy" id="46514"/>
    <lineage>
        <taxon>Eukaryota</taxon>
        <taxon>Metazoa</taxon>
        <taxon>Echinodermata</taxon>
        <taxon>Eleutherozoa</taxon>
        <taxon>Asterozoa</taxon>
        <taxon>Asteroidea</taxon>
        <taxon>Valvatacea</taxon>
        <taxon>Valvatida</taxon>
        <taxon>Asterinidae</taxon>
        <taxon>Patiria</taxon>
    </lineage>
</organism>
<feature type="compositionally biased region" description="Basic and acidic residues" evidence="8">
    <location>
        <begin position="380"/>
        <end position="412"/>
    </location>
</feature>
<dbReference type="InterPro" id="IPR017452">
    <property type="entry name" value="GPCR_Rhodpsn_7TM"/>
</dbReference>
<accession>A0A914ARQ5</accession>
<feature type="transmembrane region" description="Helical" evidence="9">
    <location>
        <begin position="57"/>
        <end position="83"/>
    </location>
</feature>
<dbReference type="Proteomes" id="UP000887568">
    <property type="component" value="Unplaced"/>
</dbReference>
<reference evidence="11" key="1">
    <citation type="submission" date="2022-11" db="UniProtKB">
        <authorList>
            <consortium name="EnsemblMetazoa"/>
        </authorList>
    </citation>
    <scope>IDENTIFICATION</scope>
</reference>
<dbReference type="PANTHER" id="PTHR24243:SF208">
    <property type="entry name" value="PYROKININ-1 RECEPTOR"/>
    <property type="match status" value="1"/>
</dbReference>
<evidence type="ECO:0000256" key="8">
    <source>
        <dbReference type="SAM" id="MobiDB-lite"/>
    </source>
</evidence>